<dbReference type="InterPro" id="IPR036291">
    <property type="entry name" value="NAD(P)-bd_dom_sf"/>
</dbReference>
<dbReference type="Gene3D" id="3.40.50.720">
    <property type="entry name" value="NAD(P)-binding Rossmann-like Domain"/>
    <property type="match status" value="1"/>
</dbReference>
<dbReference type="PANTHER" id="PTHR43162">
    <property type="match status" value="1"/>
</dbReference>
<dbReference type="InterPro" id="IPR008030">
    <property type="entry name" value="NmrA-like"/>
</dbReference>
<dbReference type="PANTHER" id="PTHR43162:SF1">
    <property type="entry name" value="PRESTALK A DIFFERENTIATION PROTEIN A"/>
    <property type="match status" value="1"/>
</dbReference>
<comment type="caution">
    <text evidence="2">The sequence shown here is derived from an EMBL/GenBank/DDBJ whole genome shotgun (WGS) entry which is preliminary data.</text>
</comment>
<dbReference type="eggNOG" id="COG0702">
    <property type="taxonomic scope" value="Bacteria"/>
</dbReference>
<gene>
    <name evidence="2" type="ORF">FC83_GL003290</name>
</gene>
<dbReference type="EMBL" id="AZGA01000057">
    <property type="protein sequence ID" value="KRM33207.1"/>
    <property type="molecule type" value="Genomic_DNA"/>
</dbReference>
<dbReference type="PATRIC" id="fig|1423734.3.peg.3341"/>
<keyword evidence="3" id="KW-1185">Reference proteome</keyword>
<organism evidence="2 3">
    <name type="scientific">Agrilactobacillus composti DSM 18527 = JCM 14202</name>
    <dbReference type="NCBI Taxonomy" id="1423734"/>
    <lineage>
        <taxon>Bacteria</taxon>
        <taxon>Bacillati</taxon>
        <taxon>Bacillota</taxon>
        <taxon>Bacilli</taxon>
        <taxon>Lactobacillales</taxon>
        <taxon>Lactobacillaceae</taxon>
        <taxon>Agrilactobacillus</taxon>
    </lineage>
</organism>
<evidence type="ECO:0000313" key="3">
    <source>
        <dbReference type="Proteomes" id="UP000051236"/>
    </source>
</evidence>
<feature type="domain" description="NmrA-like" evidence="1">
    <location>
        <begin position="6"/>
        <end position="238"/>
    </location>
</feature>
<evidence type="ECO:0000313" key="2">
    <source>
        <dbReference type="EMBL" id="KRM33207.1"/>
    </source>
</evidence>
<name>A0A0R1XSE7_9LACO</name>
<dbReference type="InterPro" id="IPR051604">
    <property type="entry name" value="Ergot_Alk_Oxidoreductase"/>
</dbReference>
<proteinExistence type="predicted"/>
<evidence type="ECO:0000259" key="1">
    <source>
        <dbReference type="Pfam" id="PF05368"/>
    </source>
</evidence>
<accession>A0A0R1XSE7</accession>
<dbReference type="Pfam" id="PF05368">
    <property type="entry name" value="NmrA"/>
    <property type="match status" value="1"/>
</dbReference>
<dbReference type="Proteomes" id="UP000051236">
    <property type="component" value="Unassembled WGS sequence"/>
</dbReference>
<protein>
    <submittedName>
        <fullName evidence="2">NmrA family protein</fullName>
    </submittedName>
</protein>
<dbReference type="STRING" id="1423734.FC83_GL003290"/>
<sequence>MIFMFLVTSAAGHTGTIITQALVNAGYDVLATDINPRVKDLPGIKAAKVGDLTNLDFLKDLLTDVDQIAYIPPLFSPEEALIGQTLVDLAIANHVQQFIFISVTHPILHTLLQHVAKRDVEEHLIYQGMAHSLTYTILQPMHYMHNFNPKQVQQDLTYGIFYDIHAKVAYVDPEDVAAVVVKVAQKPAFHDKATYELVGTQAYSPVELVAQFNALTGLQAQAKYVPVTQFLDQIQATDLYFRAGFQQLADSYSRWGLDGNPNVLRYLLGREPTSFTAYLKRELQS</sequence>
<dbReference type="SUPFAM" id="SSF51735">
    <property type="entry name" value="NAD(P)-binding Rossmann-fold domains"/>
    <property type="match status" value="1"/>
</dbReference>
<dbReference type="AlphaFoldDB" id="A0A0R1XSE7"/>
<reference evidence="2 3" key="1">
    <citation type="journal article" date="2015" name="Genome Announc.">
        <title>Expanding the biotechnology potential of lactobacilli through comparative genomics of 213 strains and associated genera.</title>
        <authorList>
            <person name="Sun Z."/>
            <person name="Harris H.M."/>
            <person name="McCann A."/>
            <person name="Guo C."/>
            <person name="Argimon S."/>
            <person name="Zhang W."/>
            <person name="Yang X."/>
            <person name="Jeffery I.B."/>
            <person name="Cooney J.C."/>
            <person name="Kagawa T.F."/>
            <person name="Liu W."/>
            <person name="Song Y."/>
            <person name="Salvetti E."/>
            <person name="Wrobel A."/>
            <person name="Rasinkangas P."/>
            <person name="Parkhill J."/>
            <person name="Rea M.C."/>
            <person name="O'Sullivan O."/>
            <person name="Ritari J."/>
            <person name="Douillard F.P."/>
            <person name="Paul Ross R."/>
            <person name="Yang R."/>
            <person name="Briner A.E."/>
            <person name="Felis G.E."/>
            <person name="de Vos W.M."/>
            <person name="Barrangou R."/>
            <person name="Klaenhammer T.R."/>
            <person name="Caufield P.W."/>
            <person name="Cui Y."/>
            <person name="Zhang H."/>
            <person name="O'Toole P.W."/>
        </authorList>
    </citation>
    <scope>NUCLEOTIDE SEQUENCE [LARGE SCALE GENOMIC DNA]</scope>
    <source>
        <strain evidence="2 3">DSM 18527</strain>
    </source>
</reference>